<evidence type="ECO:0000256" key="1">
    <source>
        <dbReference type="SAM" id="MobiDB-lite"/>
    </source>
</evidence>
<dbReference type="EMBL" id="JAULSR010000001">
    <property type="protein sequence ID" value="KAK0636007.1"/>
    <property type="molecule type" value="Genomic_DNA"/>
</dbReference>
<accession>A0AA40CEY7</accession>
<dbReference type="Proteomes" id="UP001174934">
    <property type="component" value="Unassembled WGS sequence"/>
</dbReference>
<reference evidence="2" key="1">
    <citation type="submission" date="2023-06" db="EMBL/GenBank/DDBJ databases">
        <title>Genome-scale phylogeny and comparative genomics of the fungal order Sordariales.</title>
        <authorList>
            <consortium name="Lawrence Berkeley National Laboratory"/>
            <person name="Hensen N."/>
            <person name="Bonometti L."/>
            <person name="Westerberg I."/>
            <person name="Brannstrom I.O."/>
            <person name="Guillou S."/>
            <person name="Cros-Aarteil S."/>
            <person name="Calhoun S."/>
            <person name="Haridas S."/>
            <person name="Kuo A."/>
            <person name="Mondo S."/>
            <person name="Pangilinan J."/>
            <person name="Riley R."/>
            <person name="LaButti K."/>
            <person name="Andreopoulos B."/>
            <person name="Lipzen A."/>
            <person name="Chen C."/>
            <person name="Yanf M."/>
            <person name="Daum C."/>
            <person name="Ng V."/>
            <person name="Clum A."/>
            <person name="Steindorff A."/>
            <person name="Ohm R."/>
            <person name="Martin F."/>
            <person name="Silar P."/>
            <person name="Natvig D."/>
            <person name="Lalanne C."/>
            <person name="Gautier V."/>
            <person name="Ament-velasquez S.L."/>
            <person name="Kruys A."/>
            <person name="Hutchinson M.I."/>
            <person name="Powell A.J."/>
            <person name="Barry K."/>
            <person name="Miller A.N."/>
            <person name="Grigoriev I.V."/>
            <person name="Debuchy R."/>
            <person name="Gladieux P."/>
            <person name="Thoren M.H."/>
            <person name="Johannesson H."/>
        </authorList>
    </citation>
    <scope>NUCLEOTIDE SEQUENCE</scope>
    <source>
        <strain evidence="2">SMH3391-2</strain>
    </source>
</reference>
<sequence length="271" mass="29363">MDAVTGDAASEKRATAEEKLERGFSARYQGDINNARNQSANIPPTQSCSLFLTNLPAGTTEKVLLDALSLQGKFGRVMQTHVTPAGEDDRFPTAAAKLIMAARAEAERVYELVSAGLFAIQGAVIKAVWNRVLAAPEDGPEYFSRTLVIQGPHEVAGVHRLDGFLRGMVKYDTQDVYVLRERKDERTIVWVFGSFRAQAQVARMAIKRRWPGLNVKFGPDPLDVGACAFGKYLLQVNGTGERPPVVAAAPVGGDHGRGGQQYGGGEDGSWF</sequence>
<feature type="region of interest" description="Disordered" evidence="1">
    <location>
        <begin position="250"/>
        <end position="271"/>
    </location>
</feature>
<protein>
    <recommendedName>
        <fullName evidence="4">RRM domain-containing protein</fullName>
    </recommendedName>
</protein>
<comment type="caution">
    <text evidence="2">The sequence shown here is derived from an EMBL/GenBank/DDBJ whole genome shotgun (WGS) entry which is preliminary data.</text>
</comment>
<keyword evidence="3" id="KW-1185">Reference proteome</keyword>
<name>A0AA40CEY7_9PEZI</name>
<feature type="region of interest" description="Disordered" evidence="1">
    <location>
        <begin position="1"/>
        <end position="21"/>
    </location>
</feature>
<feature type="compositionally biased region" description="Gly residues" evidence="1">
    <location>
        <begin position="258"/>
        <end position="271"/>
    </location>
</feature>
<dbReference type="GO" id="GO:0003676">
    <property type="term" value="F:nucleic acid binding"/>
    <property type="evidence" value="ECO:0007669"/>
    <property type="project" value="InterPro"/>
</dbReference>
<evidence type="ECO:0000313" key="3">
    <source>
        <dbReference type="Proteomes" id="UP001174934"/>
    </source>
</evidence>
<gene>
    <name evidence="2" type="ORF">B0T17DRAFT_517862</name>
</gene>
<feature type="compositionally biased region" description="Basic and acidic residues" evidence="1">
    <location>
        <begin position="9"/>
        <end position="21"/>
    </location>
</feature>
<organism evidence="2 3">
    <name type="scientific">Bombardia bombarda</name>
    <dbReference type="NCBI Taxonomy" id="252184"/>
    <lineage>
        <taxon>Eukaryota</taxon>
        <taxon>Fungi</taxon>
        <taxon>Dikarya</taxon>
        <taxon>Ascomycota</taxon>
        <taxon>Pezizomycotina</taxon>
        <taxon>Sordariomycetes</taxon>
        <taxon>Sordariomycetidae</taxon>
        <taxon>Sordariales</taxon>
        <taxon>Lasiosphaeriaceae</taxon>
        <taxon>Bombardia</taxon>
    </lineage>
</organism>
<evidence type="ECO:0008006" key="4">
    <source>
        <dbReference type="Google" id="ProtNLM"/>
    </source>
</evidence>
<evidence type="ECO:0000313" key="2">
    <source>
        <dbReference type="EMBL" id="KAK0636007.1"/>
    </source>
</evidence>
<dbReference type="AlphaFoldDB" id="A0AA40CEY7"/>
<dbReference type="InterPro" id="IPR035979">
    <property type="entry name" value="RBD_domain_sf"/>
</dbReference>
<proteinExistence type="predicted"/>
<dbReference type="SUPFAM" id="SSF54928">
    <property type="entry name" value="RNA-binding domain, RBD"/>
    <property type="match status" value="1"/>
</dbReference>